<sequence length="93" mass="9357">MARVRTARVIAAVAALPFALAVMSGVAQADNGSIADDGSNSNASSSAQVQGAVGNGNNTNNANNATVNGNGAVVNQLNETHNETTTVIFSNLW</sequence>
<comment type="caution">
    <text evidence="3">The sequence shown here is derived from an EMBL/GenBank/DDBJ whole genome shotgun (WGS) entry which is preliminary data.</text>
</comment>
<feature type="region of interest" description="Disordered" evidence="1">
    <location>
        <begin position="31"/>
        <end position="68"/>
    </location>
</feature>
<name>A0A8H1LAR1_9ACTN</name>
<reference evidence="3 4" key="1">
    <citation type="submission" date="2018-10" db="EMBL/GenBank/DDBJ databases">
        <title>Isolation of pseudouridimycin from Streptomyces albus DSM 40763.</title>
        <authorList>
            <person name="Rosenqvist P."/>
            <person name="Metsae-Ketelae M."/>
            <person name="Virta P."/>
        </authorList>
    </citation>
    <scope>NUCLEOTIDE SEQUENCE [LARGE SCALE GENOMIC DNA]</scope>
    <source>
        <strain evidence="3 4">DSM 40763</strain>
    </source>
</reference>
<protein>
    <recommendedName>
        <fullName evidence="5">Secreted protein</fullName>
    </recommendedName>
</protein>
<dbReference type="EMBL" id="RCIY01000065">
    <property type="protein sequence ID" value="TGG81389.1"/>
    <property type="molecule type" value="Genomic_DNA"/>
</dbReference>
<dbReference type="RefSeq" id="WP_016472172.1">
    <property type="nucleotide sequence ID" value="NZ_BBQG01000067.1"/>
</dbReference>
<gene>
    <name evidence="3" type="ORF">D8771_18305</name>
</gene>
<accession>A0A8H1LAR1</accession>
<keyword evidence="2" id="KW-0732">Signal</keyword>
<feature type="compositionally biased region" description="Low complexity" evidence="1">
    <location>
        <begin position="35"/>
        <end position="68"/>
    </location>
</feature>
<proteinExistence type="predicted"/>
<evidence type="ECO:0000313" key="4">
    <source>
        <dbReference type="Proteomes" id="UP000298111"/>
    </source>
</evidence>
<organism evidence="3 4">
    <name type="scientific">Streptomyces albus</name>
    <dbReference type="NCBI Taxonomy" id="1888"/>
    <lineage>
        <taxon>Bacteria</taxon>
        <taxon>Bacillati</taxon>
        <taxon>Actinomycetota</taxon>
        <taxon>Actinomycetes</taxon>
        <taxon>Kitasatosporales</taxon>
        <taxon>Streptomycetaceae</taxon>
        <taxon>Streptomyces</taxon>
    </lineage>
</organism>
<dbReference type="GeneID" id="75182689"/>
<feature type="signal peptide" evidence="2">
    <location>
        <begin position="1"/>
        <end position="29"/>
    </location>
</feature>
<evidence type="ECO:0000313" key="3">
    <source>
        <dbReference type="EMBL" id="TGG81389.1"/>
    </source>
</evidence>
<dbReference type="Proteomes" id="UP000298111">
    <property type="component" value="Unassembled WGS sequence"/>
</dbReference>
<evidence type="ECO:0008006" key="5">
    <source>
        <dbReference type="Google" id="ProtNLM"/>
    </source>
</evidence>
<feature type="chain" id="PRO_5034669252" description="Secreted protein" evidence="2">
    <location>
        <begin position="30"/>
        <end position="93"/>
    </location>
</feature>
<evidence type="ECO:0000256" key="2">
    <source>
        <dbReference type="SAM" id="SignalP"/>
    </source>
</evidence>
<evidence type="ECO:0000256" key="1">
    <source>
        <dbReference type="SAM" id="MobiDB-lite"/>
    </source>
</evidence>
<dbReference type="AlphaFoldDB" id="A0A8H1LAR1"/>